<evidence type="ECO:0000256" key="1">
    <source>
        <dbReference type="SAM" id="MobiDB-lite"/>
    </source>
</evidence>
<evidence type="ECO:0000313" key="3">
    <source>
        <dbReference type="Proteomes" id="UP000265520"/>
    </source>
</evidence>
<accession>A0A392V912</accession>
<dbReference type="AlphaFoldDB" id="A0A392V912"/>
<sequence>EPEHYRSECPKLNDDKPKNKFPKKKVLTATWDDPNCDEEVSNLALMAKAEAPNTDSDSDFE</sequence>
<comment type="caution">
    <text evidence="2">The sequence shown here is derived from an EMBL/GenBank/DDBJ whole genome shotgun (WGS) entry which is preliminary data.</text>
</comment>
<protein>
    <submittedName>
        <fullName evidence="2">Uncharacterized protein</fullName>
    </submittedName>
</protein>
<dbReference type="EMBL" id="LXQA011096979">
    <property type="protein sequence ID" value="MCI84697.1"/>
    <property type="molecule type" value="Genomic_DNA"/>
</dbReference>
<organism evidence="2 3">
    <name type="scientific">Trifolium medium</name>
    <dbReference type="NCBI Taxonomy" id="97028"/>
    <lineage>
        <taxon>Eukaryota</taxon>
        <taxon>Viridiplantae</taxon>
        <taxon>Streptophyta</taxon>
        <taxon>Embryophyta</taxon>
        <taxon>Tracheophyta</taxon>
        <taxon>Spermatophyta</taxon>
        <taxon>Magnoliopsida</taxon>
        <taxon>eudicotyledons</taxon>
        <taxon>Gunneridae</taxon>
        <taxon>Pentapetalae</taxon>
        <taxon>rosids</taxon>
        <taxon>fabids</taxon>
        <taxon>Fabales</taxon>
        <taxon>Fabaceae</taxon>
        <taxon>Papilionoideae</taxon>
        <taxon>50 kb inversion clade</taxon>
        <taxon>NPAAA clade</taxon>
        <taxon>Hologalegina</taxon>
        <taxon>IRL clade</taxon>
        <taxon>Trifolieae</taxon>
        <taxon>Trifolium</taxon>
    </lineage>
</organism>
<feature type="non-terminal residue" evidence="2">
    <location>
        <position position="1"/>
    </location>
</feature>
<keyword evidence="3" id="KW-1185">Reference proteome</keyword>
<reference evidence="2 3" key="1">
    <citation type="journal article" date="2018" name="Front. Plant Sci.">
        <title>Red Clover (Trifolium pratense) and Zigzag Clover (T. medium) - A Picture of Genomic Similarities and Differences.</title>
        <authorList>
            <person name="Dluhosova J."/>
            <person name="Istvanek J."/>
            <person name="Nedelnik J."/>
            <person name="Repkova J."/>
        </authorList>
    </citation>
    <scope>NUCLEOTIDE SEQUENCE [LARGE SCALE GENOMIC DNA]</scope>
    <source>
        <strain evidence="3">cv. 10/8</strain>
        <tissue evidence="2">Leaf</tissue>
    </source>
</reference>
<feature type="compositionally biased region" description="Basic and acidic residues" evidence="1">
    <location>
        <begin position="1"/>
        <end position="18"/>
    </location>
</feature>
<name>A0A392V912_9FABA</name>
<feature type="region of interest" description="Disordered" evidence="1">
    <location>
        <begin position="1"/>
        <end position="20"/>
    </location>
</feature>
<dbReference type="Proteomes" id="UP000265520">
    <property type="component" value="Unassembled WGS sequence"/>
</dbReference>
<evidence type="ECO:0000313" key="2">
    <source>
        <dbReference type="EMBL" id="MCI84697.1"/>
    </source>
</evidence>
<proteinExistence type="predicted"/>